<dbReference type="OrthoDB" id="9806637at2"/>
<sequence length="291" mass="32797">MTVEHLPVLLREVIALLSPREGGTYIDATVGLGGHSEEILKMIGQDGRVIGIDKDEEALRRTAARLRDNRLILRRGGFSGIEDIVGSAGINEADGILFDLGVSMMQFKDLRRGFSFSSEERLDMRMDISQKLSAWDVINRYPENDLIRILKDYGEEYKAARIVRAIAGQRKRKPIDTCVELADIVARAVGTRGRLHPATKTFQALRIEVNREIGELKEGLDASLRLLRKGGRLCVISYHSLEDRTVKNFMRDNAREQKLRLLVKKPIVPDIREVRGNPSSRSAKLRGAERL</sequence>
<dbReference type="Gene3D" id="1.10.150.170">
    <property type="entry name" value="Putative methyltransferase TM0872, insert domain"/>
    <property type="match status" value="1"/>
</dbReference>
<dbReference type="Pfam" id="PF01795">
    <property type="entry name" value="Methyltransf_5"/>
    <property type="match status" value="1"/>
</dbReference>
<gene>
    <name evidence="7" type="primary">mraW</name>
    <name evidence="6" type="synonym">rsmH</name>
    <name evidence="7" type="ORF">NBG4_590009</name>
</gene>
<comment type="function">
    <text evidence="6">Specifically methylates the N4 position of cytidine in position 1402 (C1402) of 16S rRNA.</text>
</comment>
<keyword evidence="6" id="KW-0963">Cytoplasm</keyword>
<dbReference type="Gene3D" id="3.40.50.150">
    <property type="entry name" value="Vaccinia Virus protein VP39"/>
    <property type="match status" value="1"/>
</dbReference>
<keyword evidence="4 6" id="KW-0808">Transferase</keyword>
<dbReference type="InterPro" id="IPR029063">
    <property type="entry name" value="SAM-dependent_MTases_sf"/>
</dbReference>
<dbReference type="PANTHER" id="PTHR11265:SF0">
    <property type="entry name" value="12S RRNA N4-METHYLCYTIDINE METHYLTRANSFERASE"/>
    <property type="match status" value="1"/>
</dbReference>
<evidence type="ECO:0000256" key="3">
    <source>
        <dbReference type="ARBA" id="ARBA00022603"/>
    </source>
</evidence>
<dbReference type="EC" id="2.1.1.199" evidence="6"/>
<evidence type="ECO:0000313" key="8">
    <source>
        <dbReference type="Proteomes" id="UP000245125"/>
    </source>
</evidence>
<organism evidence="7 8">
    <name type="scientific">Candidatus Sulfobium mesophilum</name>
    <dbReference type="NCBI Taxonomy" id="2016548"/>
    <lineage>
        <taxon>Bacteria</taxon>
        <taxon>Pseudomonadati</taxon>
        <taxon>Nitrospirota</taxon>
        <taxon>Nitrospiria</taxon>
        <taxon>Nitrospirales</taxon>
        <taxon>Nitrospiraceae</taxon>
        <taxon>Candidatus Sulfobium</taxon>
    </lineage>
</organism>
<feature type="binding site" evidence="6">
    <location>
        <begin position="33"/>
        <end position="35"/>
    </location>
    <ligand>
        <name>S-adenosyl-L-methionine</name>
        <dbReference type="ChEBI" id="CHEBI:59789"/>
    </ligand>
</feature>
<dbReference type="GO" id="GO:0070475">
    <property type="term" value="P:rRNA base methylation"/>
    <property type="evidence" value="ECO:0007669"/>
    <property type="project" value="UniProtKB-UniRule"/>
</dbReference>
<dbReference type="SUPFAM" id="SSF81799">
    <property type="entry name" value="Putative methyltransferase TM0872, insert domain"/>
    <property type="match status" value="1"/>
</dbReference>
<dbReference type="AlphaFoldDB" id="A0A2U3QJC1"/>
<dbReference type="PIRSF" id="PIRSF004486">
    <property type="entry name" value="MraW"/>
    <property type="match status" value="1"/>
</dbReference>
<name>A0A2U3QJC1_9BACT</name>
<protein>
    <recommendedName>
        <fullName evidence="6">Ribosomal RNA small subunit methyltransferase H</fullName>
        <ecNumber evidence="6">2.1.1.199</ecNumber>
    </recommendedName>
    <alternativeName>
        <fullName evidence="6">16S rRNA m(4)C1402 methyltransferase</fullName>
    </alternativeName>
    <alternativeName>
        <fullName evidence="6">rRNA (cytosine-N(4)-)-methyltransferase RsmH</fullName>
    </alternativeName>
</protein>
<reference evidence="8" key="1">
    <citation type="submission" date="2018-03" db="EMBL/GenBank/DDBJ databases">
        <authorList>
            <person name="Zecchin S."/>
        </authorList>
    </citation>
    <scope>NUCLEOTIDE SEQUENCE [LARGE SCALE GENOMIC DNA]</scope>
</reference>
<dbReference type="HAMAP" id="MF_01007">
    <property type="entry name" value="16SrRNA_methyltr_H"/>
    <property type="match status" value="1"/>
</dbReference>
<accession>A0A2U3QJC1</accession>
<dbReference type="InterPro" id="IPR002903">
    <property type="entry name" value="RsmH"/>
</dbReference>
<comment type="catalytic activity">
    <reaction evidence="6">
        <text>cytidine(1402) in 16S rRNA + S-adenosyl-L-methionine = N(4)-methylcytidine(1402) in 16S rRNA + S-adenosyl-L-homocysteine + H(+)</text>
        <dbReference type="Rhea" id="RHEA:42928"/>
        <dbReference type="Rhea" id="RHEA-COMP:10286"/>
        <dbReference type="Rhea" id="RHEA-COMP:10287"/>
        <dbReference type="ChEBI" id="CHEBI:15378"/>
        <dbReference type="ChEBI" id="CHEBI:57856"/>
        <dbReference type="ChEBI" id="CHEBI:59789"/>
        <dbReference type="ChEBI" id="CHEBI:74506"/>
        <dbReference type="ChEBI" id="CHEBI:82748"/>
        <dbReference type="EC" id="2.1.1.199"/>
    </reaction>
</comment>
<evidence type="ECO:0000256" key="4">
    <source>
        <dbReference type="ARBA" id="ARBA00022679"/>
    </source>
</evidence>
<feature type="binding site" evidence="6">
    <location>
        <position position="78"/>
    </location>
    <ligand>
        <name>S-adenosyl-L-methionine</name>
        <dbReference type="ChEBI" id="CHEBI:59789"/>
    </ligand>
</feature>
<dbReference type="Proteomes" id="UP000245125">
    <property type="component" value="Unassembled WGS sequence"/>
</dbReference>
<evidence type="ECO:0000256" key="2">
    <source>
        <dbReference type="ARBA" id="ARBA00022552"/>
    </source>
</evidence>
<dbReference type="SUPFAM" id="SSF53335">
    <property type="entry name" value="S-adenosyl-L-methionine-dependent methyltransferases"/>
    <property type="match status" value="1"/>
</dbReference>
<evidence type="ECO:0000256" key="5">
    <source>
        <dbReference type="ARBA" id="ARBA00022691"/>
    </source>
</evidence>
<keyword evidence="5 6" id="KW-0949">S-adenosyl-L-methionine</keyword>
<evidence type="ECO:0000256" key="6">
    <source>
        <dbReference type="HAMAP-Rule" id="MF_01007"/>
    </source>
</evidence>
<keyword evidence="3 6" id="KW-0489">Methyltransferase</keyword>
<feature type="binding site" evidence="6">
    <location>
        <position position="53"/>
    </location>
    <ligand>
        <name>S-adenosyl-L-methionine</name>
        <dbReference type="ChEBI" id="CHEBI:59789"/>
    </ligand>
</feature>
<dbReference type="PANTHER" id="PTHR11265">
    <property type="entry name" value="S-ADENOSYL-METHYLTRANSFERASE MRAW"/>
    <property type="match status" value="1"/>
</dbReference>
<evidence type="ECO:0000256" key="1">
    <source>
        <dbReference type="ARBA" id="ARBA00010396"/>
    </source>
</evidence>
<feature type="binding site" evidence="6">
    <location>
        <position position="106"/>
    </location>
    <ligand>
        <name>S-adenosyl-L-methionine</name>
        <dbReference type="ChEBI" id="CHEBI:59789"/>
    </ligand>
</feature>
<keyword evidence="8" id="KW-1185">Reference proteome</keyword>
<comment type="subcellular location">
    <subcellularLocation>
        <location evidence="6">Cytoplasm</location>
    </subcellularLocation>
</comment>
<dbReference type="GO" id="GO:0005737">
    <property type="term" value="C:cytoplasm"/>
    <property type="evidence" value="ECO:0007669"/>
    <property type="project" value="UniProtKB-SubCell"/>
</dbReference>
<dbReference type="InterPro" id="IPR023397">
    <property type="entry name" value="SAM-dep_MeTrfase_MraW_recog"/>
</dbReference>
<dbReference type="NCBIfam" id="TIGR00006">
    <property type="entry name" value="16S rRNA (cytosine(1402)-N(4))-methyltransferase RsmH"/>
    <property type="match status" value="1"/>
</dbReference>
<proteinExistence type="inferred from homology"/>
<feature type="binding site" evidence="6">
    <location>
        <position position="99"/>
    </location>
    <ligand>
        <name>S-adenosyl-L-methionine</name>
        <dbReference type="ChEBI" id="CHEBI:59789"/>
    </ligand>
</feature>
<keyword evidence="2 6" id="KW-0698">rRNA processing</keyword>
<comment type="similarity">
    <text evidence="1 6">Belongs to the methyltransferase superfamily. RsmH family.</text>
</comment>
<dbReference type="GO" id="GO:0071424">
    <property type="term" value="F:rRNA (cytosine-N4-)-methyltransferase activity"/>
    <property type="evidence" value="ECO:0007669"/>
    <property type="project" value="UniProtKB-UniRule"/>
</dbReference>
<dbReference type="EMBL" id="OUUY01000107">
    <property type="protein sequence ID" value="SPQ01516.1"/>
    <property type="molecule type" value="Genomic_DNA"/>
</dbReference>
<evidence type="ECO:0000313" key="7">
    <source>
        <dbReference type="EMBL" id="SPQ01516.1"/>
    </source>
</evidence>